<evidence type="ECO:0000256" key="3">
    <source>
        <dbReference type="ARBA" id="ARBA00023163"/>
    </source>
</evidence>
<organism evidence="5 6">
    <name type="scientific">Microbacterium sorbitolivorans</name>
    <dbReference type="NCBI Taxonomy" id="1867410"/>
    <lineage>
        <taxon>Bacteria</taxon>
        <taxon>Bacillati</taxon>
        <taxon>Actinomycetota</taxon>
        <taxon>Actinomycetes</taxon>
        <taxon>Micrococcales</taxon>
        <taxon>Microbacteriaceae</taxon>
        <taxon>Microbacterium</taxon>
    </lineage>
</organism>
<keyword evidence="1" id="KW-0805">Transcription regulation</keyword>
<accession>A0A367Y4A3</accession>
<evidence type="ECO:0000313" key="5">
    <source>
        <dbReference type="EMBL" id="RCK59862.1"/>
    </source>
</evidence>
<comment type="caution">
    <text evidence="5">The sequence shown here is derived from an EMBL/GenBank/DDBJ whole genome shotgun (WGS) entry which is preliminary data.</text>
</comment>
<dbReference type="InterPro" id="IPR010982">
    <property type="entry name" value="Lambda_DNA-bd_dom_sf"/>
</dbReference>
<evidence type="ECO:0000256" key="2">
    <source>
        <dbReference type="ARBA" id="ARBA00023125"/>
    </source>
</evidence>
<protein>
    <submittedName>
        <fullName evidence="5">LacI family transcriptional regulator</fullName>
    </submittedName>
</protein>
<dbReference type="PROSITE" id="PS50932">
    <property type="entry name" value="HTH_LACI_2"/>
    <property type="match status" value="1"/>
</dbReference>
<evidence type="ECO:0000313" key="6">
    <source>
        <dbReference type="Proteomes" id="UP000253508"/>
    </source>
</evidence>
<keyword evidence="6" id="KW-1185">Reference proteome</keyword>
<proteinExistence type="predicted"/>
<dbReference type="EMBL" id="QORO01000002">
    <property type="protein sequence ID" value="RCK59862.1"/>
    <property type="molecule type" value="Genomic_DNA"/>
</dbReference>
<feature type="domain" description="HTH lacI-type" evidence="4">
    <location>
        <begin position="12"/>
        <end position="66"/>
    </location>
</feature>
<dbReference type="SUPFAM" id="SSF47413">
    <property type="entry name" value="lambda repressor-like DNA-binding domains"/>
    <property type="match status" value="1"/>
</dbReference>
<dbReference type="PANTHER" id="PTHR30146:SF109">
    <property type="entry name" value="HTH-TYPE TRANSCRIPTIONAL REGULATOR GALS"/>
    <property type="match status" value="1"/>
</dbReference>
<sequence>MSDTNSGPRSIIGVRDVAARAGVSRQTVSRVLNDHPEVAASTRERVAAAMDELGYRMNNAARALGTRVCCTFR</sequence>
<dbReference type="Proteomes" id="UP000253508">
    <property type="component" value="Unassembled WGS sequence"/>
</dbReference>
<dbReference type="PROSITE" id="PS00356">
    <property type="entry name" value="HTH_LACI_1"/>
    <property type="match status" value="1"/>
</dbReference>
<dbReference type="PANTHER" id="PTHR30146">
    <property type="entry name" value="LACI-RELATED TRANSCRIPTIONAL REPRESSOR"/>
    <property type="match status" value="1"/>
</dbReference>
<dbReference type="GO" id="GO:0003700">
    <property type="term" value="F:DNA-binding transcription factor activity"/>
    <property type="evidence" value="ECO:0007669"/>
    <property type="project" value="TreeGrafter"/>
</dbReference>
<gene>
    <name evidence="5" type="ORF">DTO57_06785</name>
</gene>
<keyword evidence="2" id="KW-0238">DNA-binding</keyword>
<dbReference type="Pfam" id="PF00356">
    <property type="entry name" value="LacI"/>
    <property type="match status" value="1"/>
</dbReference>
<dbReference type="GO" id="GO:0000976">
    <property type="term" value="F:transcription cis-regulatory region binding"/>
    <property type="evidence" value="ECO:0007669"/>
    <property type="project" value="TreeGrafter"/>
</dbReference>
<dbReference type="OrthoDB" id="9785139at2"/>
<dbReference type="Gene3D" id="1.10.260.40">
    <property type="entry name" value="lambda repressor-like DNA-binding domains"/>
    <property type="match status" value="1"/>
</dbReference>
<dbReference type="InterPro" id="IPR000843">
    <property type="entry name" value="HTH_LacI"/>
</dbReference>
<keyword evidence="3" id="KW-0804">Transcription</keyword>
<evidence type="ECO:0000256" key="1">
    <source>
        <dbReference type="ARBA" id="ARBA00023015"/>
    </source>
</evidence>
<reference evidence="5 6" key="1">
    <citation type="submission" date="2018-07" db="EMBL/GenBank/DDBJ databases">
        <title>Microbacterium endoborsara sp. nov., a novel actinobacterium isolated from Borszczowia aralocaspica.</title>
        <authorList>
            <person name="An D."/>
        </authorList>
    </citation>
    <scope>NUCLEOTIDE SEQUENCE [LARGE SCALE GENOMIC DNA]</scope>
    <source>
        <strain evidence="5 6">C1.15228</strain>
    </source>
</reference>
<dbReference type="PRINTS" id="PR00036">
    <property type="entry name" value="HTHLACI"/>
</dbReference>
<dbReference type="CDD" id="cd01392">
    <property type="entry name" value="HTH_LacI"/>
    <property type="match status" value="1"/>
</dbReference>
<dbReference type="SMART" id="SM00354">
    <property type="entry name" value="HTH_LACI"/>
    <property type="match status" value="1"/>
</dbReference>
<name>A0A367Y4A3_9MICO</name>
<dbReference type="AlphaFoldDB" id="A0A367Y4A3"/>
<evidence type="ECO:0000259" key="4">
    <source>
        <dbReference type="PROSITE" id="PS50932"/>
    </source>
</evidence>